<keyword evidence="2 5" id="KW-0812">Transmembrane</keyword>
<feature type="domain" description="Fatty acid hydroxylase" evidence="6">
    <location>
        <begin position="172"/>
        <end position="316"/>
    </location>
</feature>
<organism evidence="7 8">
    <name type="scientific">Durusdinium trenchii</name>
    <dbReference type="NCBI Taxonomy" id="1381693"/>
    <lineage>
        <taxon>Eukaryota</taxon>
        <taxon>Sar</taxon>
        <taxon>Alveolata</taxon>
        <taxon>Dinophyceae</taxon>
        <taxon>Suessiales</taxon>
        <taxon>Symbiodiniaceae</taxon>
        <taxon>Durusdinium</taxon>
    </lineage>
</organism>
<dbReference type="InterPro" id="IPR050307">
    <property type="entry name" value="Sterol_Desaturase_Related"/>
</dbReference>
<dbReference type="EMBL" id="CAXAMM010011558">
    <property type="protein sequence ID" value="CAK9026476.1"/>
    <property type="molecule type" value="Genomic_DNA"/>
</dbReference>
<dbReference type="Pfam" id="PF04116">
    <property type="entry name" value="FA_hydroxylase"/>
    <property type="match status" value="1"/>
</dbReference>
<evidence type="ECO:0000256" key="2">
    <source>
        <dbReference type="ARBA" id="ARBA00022692"/>
    </source>
</evidence>
<evidence type="ECO:0000313" key="8">
    <source>
        <dbReference type="Proteomes" id="UP001642464"/>
    </source>
</evidence>
<keyword evidence="3 5" id="KW-1133">Transmembrane helix</keyword>
<reference evidence="7 8" key="1">
    <citation type="submission" date="2024-02" db="EMBL/GenBank/DDBJ databases">
        <authorList>
            <person name="Chen Y."/>
            <person name="Shah S."/>
            <person name="Dougan E. K."/>
            <person name="Thang M."/>
            <person name="Chan C."/>
        </authorList>
    </citation>
    <scope>NUCLEOTIDE SEQUENCE [LARGE SCALE GENOMIC DNA]</scope>
</reference>
<feature type="transmembrane region" description="Helical" evidence="5">
    <location>
        <begin position="80"/>
        <end position="101"/>
    </location>
</feature>
<keyword evidence="8" id="KW-1185">Reference proteome</keyword>
<feature type="transmembrane region" description="Helical" evidence="5">
    <location>
        <begin position="41"/>
        <end position="60"/>
    </location>
</feature>
<accession>A0ABP0KI67</accession>
<protein>
    <submittedName>
        <fullName evidence="7">Cholesterol 25-hydroxylase (Cholesterol 25-monooxygenase)</fullName>
    </submittedName>
</protein>
<dbReference type="PANTHER" id="PTHR11863">
    <property type="entry name" value="STEROL DESATURASE"/>
    <property type="match status" value="1"/>
</dbReference>
<comment type="subcellular location">
    <subcellularLocation>
        <location evidence="1">Membrane</location>
    </subcellularLocation>
</comment>
<dbReference type="InterPro" id="IPR006694">
    <property type="entry name" value="Fatty_acid_hydroxylase"/>
</dbReference>
<feature type="transmembrane region" description="Helical" evidence="5">
    <location>
        <begin position="171"/>
        <end position="189"/>
    </location>
</feature>
<evidence type="ECO:0000256" key="5">
    <source>
        <dbReference type="SAM" id="Phobius"/>
    </source>
</evidence>
<sequence>MGIDFRSLEVPKKAKVGNWRPSSISLADAHHGFWSKVMTRLCQCTLPFMFLLHCFGAVNLDTMVAQTWQELHSWPALHWAMIEALVAAVSFVGWISWFFLLNEIPSMKGYRMVVREESHPIGTHCMTDRTKHRVWASFPVYVLSIFALHLVKSAPKVQSEAPSTLRLFSELILGIWAYDFIFYWLHLAMHKFPNSWHKHEIHHELKVHPICGTSFLAPELVVNQSLEDGTMQVLINILVQNLPLFAGLPKHKMSRLLHNILVTYLLSEAHSGLDLPWSTHRLCPKILGGAYRHEFHHHRRDCCFHQFFCYLDDLLGYGPPKTR</sequence>
<feature type="transmembrane region" description="Helical" evidence="5">
    <location>
        <begin position="134"/>
        <end position="151"/>
    </location>
</feature>
<keyword evidence="4 5" id="KW-0472">Membrane</keyword>
<evidence type="ECO:0000256" key="3">
    <source>
        <dbReference type="ARBA" id="ARBA00022989"/>
    </source>
</evidence>
<comment type="caution">
    <text evidence="7">The sequence shown here is derived from an EMBL/GenBank/DDBJ whole genome shotgun (WGS) entry which is preliminary data.</text>
</comment>
<evidence type="ECO:0000256" key="4">
    <source>
        <dbReference type="ARBA" id="ARBA00023136"/>
    </source>
</evidence>
<dbReference type="Proteomes" id="UP001642464">
    <property type="component" value="Unassembled WGS sequence"/>
</dbReference>
<evidence type="ECO:0000313" key="7">
    <source>
        <dbReference type="EMBL" id="CAK9026476.1"/>
    </source>
</evidence>
<evidence type="ECO:0000259" key="6">
    <source>
        <dbReference type="Pfam" id="PF04116"/>
    </source>
</evidence>
<proteinExistence type="predicted"/>
<name>A0ABP0KI67_9DINO</name>
<evidence type="ECO:0000256" key="1">
    <source>
        <dbReference type="ARBA" id="ARBA00004370"/>
    </source>
</evidence>
<gene>
    <name evidence="7" type="ORF">SCF082_LOCUS17526</name>
</gene>